<feature type="domain" description="CG-1" evidence="14">
    <location>
        <begin position="9"/>
        <end position="135"/>
    </location>
</feature>
<dbReference type="FunFam" id="1.20.5.190:FF:000003">
    <property type="entry name" value="Calmodulin-binding transcription activator 2"/>
    <property type="match status" value="1"/>
</dbReference>
<dbReference type="InterPro" id="IPR000048">
    <property type="entry name" value="IQ_motif_EF-hand-BS"/>
</dbReference>
<evidence type="ECO:0000259" key="14">
    <source>
        <dbReference type="PROSITE" id="PS51437"/>
    </source>
</evidence>
<evidence type="ECO:0000256" key="12">
    <source>
        <dbReference type="SAM" id="Coils"/>
    </source>
</evidence>
<keyword evidence="12" id="KW-0175">Coiled coil</keyword>
<dbReference type="GO" id="GO:0003690">
    <property type="term" value="F:double-stranded DNA binding"/>
    <property type="evidence" value="ECO:0007669"/>
    <property type="project" value="TreeGrafter"/>
</dbReference>
<comment type="subcellular location">
    <subcellularLocation>
        <location evidence="1">Nucleus</location>
    </subcellularLocation>
</comment>
<evidence type="ECO:0000256" key="4">
    <source>
        <dbReference type="ARBA" id="ARBA00022837"/>
    </source>
</evidence>
<dbReference type="Proteomes" id="UP001457282">
    <property type="component" value="Unassembled WGS sequence"/>
</dbReference>
<comment type="caution">
    <text evidence="15">The sequence shown here is derived from an EMBL/GenBank/DDBJ whole genome shotgun (WGS) entry which is preliminary data.</text>
</comment>
<keyword evidence="4" id="KW-0106">Calcium</keyword>
<feature type="region of interest" description="Disordered" evidence="13">
    <location>
        <begin position="198"/>
        <end position="230"/>
    </location>
</feature>
<dbReference type="SMART" id="SM00015">
    <property type="entry name" value="IQ"/>
    <property type="match status" value="2"/>
</dbReference>
<comment type="similarity">
    <text evidence="2">Belongs to the CAMTA family.</text>
</comment>
<name>A0AAW1YLM3_RUBAR</name>
<evidence type="ECO:0000256" key="6">
    <source>
        <dbReference type="ARBA" id="ARBA00023015"/>
    </source>
</evidence>
<evidence type="ECO:0000256" key="9">
    <source>
        <dbReference type="ARBA" id="ARBA00023159"/>
    </source>
</evidence>
<dbReference type="InterPro" id="IPR005559">
    <property type="entry name" value="CG-1_dom"/>
</dbReference>
<dbReference type="GO" id="GO:0005516">
    <property type="term" value="F:calmodulin binding"/>
    <property type="evidence" value="ECO:0007669"/>
    <property type="project" value="UniProtKB-KW"/>
</dbReference>
<keyword evidence="16" id="KW-1185">Reference proteome</keyword>
<evidence type="ECO:0000256" key="13">
    <source>
        <dbReference type="SAM" id="MobiDB-lite"/>
    </source>
</evidence>
<feature type="region of interest" description="Disordered" evidence="13">
    <location>
        <begin position="921"/>
        <end position="941"/>
    </location>
</feature>
<dbReference type="Gene3D" id="1.20.5.190">
    <property type="match status" value="1"/>
</dbReference>
<evidence type="ECO:0000313" key="16">
    <source>
        <dbReference type="Proteomes" id="UP001457282"/>
    </source>
</evidence>
<evidence type="ECO:0000313" key="15">
    <source>
        <dbReference type="EMBL" id="KAK9949578.1"/>
    </source>
</evidence>
<dbReference type="PROSITE" id="PS50096">
    <property type="entry name" value="IQ"/>
    <property type="match status" value="2"/>
</dbReference>
<dbReference type="GO" id="GO:0006357">
    <property type="term" value="P:regulation of transcription by RNA polymerase II"/>
    <property type="evidence" value="ECO:0007669"/>
    <property type="project" value="TreeGrafter"/>
</dbReference>
<keyword evidence="7" id="KW-0040">ANK repeat</keyword>
<keyword evidence="3" id="KW-0677">Repeat</keyword>
<evidence type="ECO:0000256" key="2">
    <source>
        <dbReference type="ARBA" id="ARBA00008267"/>
    </source>
</evidence>
<dbReference type="PANTHER" id="PTHR23335:SF1">
    <property type="entry name" value="CALMODULIN-BINDING TRANSCRIPTION ACTIVATOR, ISOFORM F"/>
    <property type="match status" value="1"/>
</dbReference>
<dbReference type="SUPFAM" id="SSF52540">
    <property type="entry name" value="P-loop containing nucleoside triphosphate hydrolases"/>
    <property type="match status" value="1"/>
</dbReference>
<dbReference type="SMART" id="SM01076">
    <property type="entry name" value="CG-1"/>
    <property type="match status" value="1"/>
</dbReference>
<keyword evidence="11" id="KW-0539">Nucleus</keyword>
<gene>
    <name evidence="15" type="ORF">M0R45_005095</name>
</gene>
<keyword evidence="5" id="KW-0112">Calmodulin-binding</keyword>
<keyword evidence="8" id="KW-0238">DNA-binding</keyword>
<evidence type="ECO:0000256" key="11">
    <source>
        <dbReference type="ARBA" id="ARBA00023242"/>
    </source>
</evidence>
<keyword evidence="9" id="KW-0010">Activator</keyword>
<evidence type="ECO:0000256" key="5">
    <source>
        <dbReference type="ARBA" id="ARBA00022860"/>
    </source>
</evidence>
<dbReference type="EMBL" id="JBEDUW010000001">
    <property type="protein sequence ID" value="KAK9949578.1"/>
    <property type="molecule type" value="Genomic_DNA"/>
</dbReference>
<evidence type="ECO:0000256" key="3">
    <source>
        <dbReference type="ARBA" id="ARBA00022737"/>
    </source>
</evidence>
<protein>
    <recommendedName>
        <fullName evidence="14">CG-1 domain-containing protein</fullName>
    </recommendedName>
</protein>
<proteinExistence type="inferred from homology"/>
<evidence type="ECO:0000256" key="8">
    <source>
        <dbReference type="ARBA" id="ARBA00023125"/>
    </source>
</evidence>
<reference evidence="15 16" key="1">
    <citation type="journal article" date="2023" name="G3 (Bethesda)">
        <title>A chromosome-length genome assembly and annotation of blackberry (Rubus argutus, cv. 'Hillquist').</title>
        <authorList>
            <person name="Bruna T."/>
            <person name="Aryal R."/>
            <person name="Dudchenko O."/>
            <person name="Sargent D.J."/>
            <person name="Mead D."/>
            <person name="Buti M."/>
            <person name="Cavallini A."/>
            <person name="Hytonen T."/>
            <person name="Andres J."/>
            <person name="Pham M."/>
            <person name="Weisz D."/>
            <person name="Mascagni F."/>
            <person name="Usai G."/>
            <person name="Natali L."/>
            <person name="Bassil N."/>
            <person name="Fernandez G.E."/>
            <person name="Lomsadze A."/>
            <person name="Armour M."/>
            <person name="Olukolu B."/>
            <person name="Poorten T."/>
            <person name="Britton C."/>
            <person name="Davik J."/>
            <person name="Ashrafi H."/>
            <person name="Aiden E.L."/>
            <person name="Borodovsky M."/>
            <person name="Worthington M."/>
        </authorList>
    </citation>
    <scope>NUCLEOTIDE SEQUENCE [LARGE SCALE GENOMIC DNA]</scope>
    <source>
        <strain evidence="15">PI 553951</strain>
    </source>
</reference>
<dbReference type="InterPro" id="IPR027417">
    <property type="entry name" value="P-loop_NTPase"/>
</dbReference>
<evidence type="ECO:0000256" key="1">
    <source>
        <dbReference type="ARBA" id="ARBA00004123"/>
    </source>
</evidence>
<dbReference type="Pfam" id="PF03859">
    <property type="entry name" value="CG-1"/>
    <property type="match status" value="1"/>
</dbReference>
<sequence>MAETRQRGLDRFESLAKHRWLRPAEVFDIIRNATRLDLSDRPANMPKSGSLFLYDRKGVRHFRDDGYRWKKTKNGKAVKEAHERLKAGRVDVLHCYYAHGEENENFQRRSYWTIKEELSQIVLVHYLEVKINRKNFKAGDATIWNTAQASELETAFTFASTGAPSTTAVGGGGDVKKGKEMAKVEVLESCGGRKNNFEVGSSGSSKNVEGNIVKPHEGGGIGGGKSEAQTGNLQSAYNHQASFQVQFFHDSNDAGLSHEPRKICDDTIWEDVENGATGIPSLSFQPSFPATHSETVGNFSKQDSKTPGYLVMDRIDEMLVYGIENQPKVQQSWQINRKSFKAGDATIWNTAQASELETAFTFASTGAPSTTAVGGGGDVKKGKEMAKVEALESCGGRKNNFEVGSSGSSKNVEGNIVKPHEGGGIGGGKSEAQTGNLPSAYNHQASFQVQFFHDSYDAGLSHEPRKICDDTIWEDVENGATGIPSLSFQPSFPAPHSETVGNFSKQDSKTPGYLVMDRIVEMLVYGIENQPKVQQSWQTSEGTLPCPSNWSMDQSLHSNSEYDVTTRCHYAADLLESMGPFQMDSDMQTQTNTDTISKRNDTIEEKADHPSAMESQLDGLVTDDYQLDYDYLKSFIDTVDKSSAPLQIHMDSYMLEPSLSPDQPFSEERDLEYQDDKTSMNCRDAHICGDVLNVGGDFIRDGYGGTVINVDGDIIIRGHSANIFAGAIVNVGGEISGHDGSANVFGGAVVNVGGETIIGGHDGSANVFGGFPESNDFGGVVNIGGNLTMVSSGGTNPFGGTVVNAGGDIIISDHDGSANVFGGFPEGDLGDFGGFPEGGFGHSGDFGDFGHSGDFGDFGGSGNFGDFGNSGGHGDVSKDQASMANYSCINTVLNMLFGKLLAFCGRKGRVSSLISLGADPEALTDPTTKLPTGETPADLASEQGHKRIAGYLAESALSAHISSLNLDSKEGNSAEISGAKAVSASSRDGESTYGISLIAVSASDELALSLIVVKSDKDGKRGEHMDVAIRIQNKFRSWKGRKDFLIIRQRIIKIQAHVRGHQVRKIYRKKVGSVGIVEKIILHWIRKRSGLRGFKPEPLPEGPRMQVLSSKDDDYDLLKEGRKQTEERLQKALARVKSIVKCLEARDQYHRLLNVVTEVLNTSEGTSAYTDGDLIDFEALLDEDIFMPTAAS</sequence>
<feature type="coiled-coil region" evidence="12">
    <location>
        <begin position="1115"/>
        <end position="1146"/>
    </location>
</feature>
<keyword evidence="6" id="KW-0805">Transcription regulation</keyword>
<evidence type="ECO:0000256" key="7">
    <source>
        <dbReference type="ARBA" id="ARBA00023043"/>
    </source>
</evidence>
<dbReference type="AlphaFoldDB" id="A0AAW1YLM3"/>
<dbReference type="PANTHER" id="PTHR23335">
    <property type="entry name" value="CALMODULIN-BINDING TRANSCRIPTION ACTIVATOR CAMTA"/>
    <property type="match status" value="1"/>
</dbReference>
<feature type="compositionally biased region" description="Polar residues" evidence="13">
    <location>
        <begin position="198"/>
        <end position="208"/>
    </location>
</feature>
<accession>A0AAW1YLM3</accession>
<evidence type="ECO:0000256" key="10">
    <source>
        <dbReference type="ARBA" id="ARBA00023163"/>
    </source>
</evidence>
<organism evidence="15 16">
    <name type="scientific">Rubus argutus</name>
    <name type="common">Southern blackberry</name>
    <dbReference type="NCBI Taxonomy" id="59490"/>
    <lineage>
        <taxon>Eukaryota</taxon>
        <taxon>Viridiplantae</taxon>
        <taxon>Streptophyta</taxon>
        <taxon>Embryophyta</taxon>
        <taxon>Tracheophyta</taxon>
        <taxon>Spermatophyta</taxon>
        <taxon>Magnoliopsida</taxon>
        <taxon>eudicotyledons</taxon>
        <taxon>Gunneridae</taxon>
        <taxon>Pentapetalae</taxon>
        <taxon>rosids</taxon>
        <taxon>fabids</taxon>
        <taxon>Rosales</taxon>
        <taxon>Rosaceae</taxon>
        <taxon>Rosoideae</taxon>
        <taxon>Rosoideae incertae sedis</taxon>
        <taxon>Rubus</taxon>
    </lineage>
</organism>
<keyword evidence="10" id="KW-0804">Transcription</keyword>
<dbReference type="PROSITE" id="PS51437">
    <property type="entry name" value="CG_1"/>
    <property type="match status" value="1"/>
</dbReference>
<dbReference type="GO" id="GO:0005634">
    <property type="term" value="C:nucleus"/>
    <property type="evidence" value="ECO:0007669"/>
    <property type="project" value="UniProtKB-SubCell"/>
</dbReference>
<dbReference type="Pfam" id="PF00612">
    <property type="entry name" value="IQ"/>
    <property type="match status" value="1"/>
</dbReference>
<dbReference type="GO" id="GO:0003712">
    <property type="term" value="F:transcription coregulator activity"/>
    <property type="evidence" value="ECO:0007669"/>
    <property type="project" value="TreeGrafter"/>
</dbReference>